<keyword evidence="1" id="KW-0472">Membrane</keyword>
<keyword evidence="1" id="KW-1133">Transmembrane helix</keyword>
<feature type="transmembrane region" description="Helical" evidence="1">
    <location>
        <begin position="104"/>
        <end position="128"/>
    </location>
</feature>
<dbReference type="AlphaFoldDB" id="A0A1F6FMF1"/>
<reference evidence="2 3" key="1">
    <citation type="journal article" date="2016" name="Nat. Commun.">
        <title>Thousands of microbial genomes shed light on interconnected biogeochemical processes in an aquifer system.</title>
        <authorList>
            <person name="Anantharaman K."/>
            <person name="Brown C.T."/>
            <person name="Hug L.A."/>
            <person name="Sharon I."/>
            <person name="Castelle C.J."/>
            <person name="Probst A.J."/>
            <person name="Thomas B.C."/>
            <person name="Singh A."/>
            <person name="Wilkins M.J."/>
            <person name="Karaoz U."/>
            <person name="Brodie E.L."/>
            <person name="Williams K.H."/>
            <person name="Hubbard S.S."/>
            <person name="Banfield J.F."/>
        </authorList>
    </citation>
    <scope>NUCLEOTIDE SEQUENCE [LARGE SCALE GENOMIC DNA]</scope>
</reference>
<evidence type="ECO:0000313" key="2">
    <source>
        <dbReference type="EMBL" id="OGG87025.1"/>
    </source>
</evidence>
<keyword evidence="1" id="KW-0812">Transmembrane</keyword>
<proteinExistence type="predicted"/>
<feature type="transmembrane region" description="Helical" evidence="1">
    <location>
        <begin position="31"/>
        <end position="50"/>
    </location>
</feature>
<organism evidence="2 3">
    <name type="scientific">Candidatus Kaiserbacteria bacterium RIFCSPLOWO2_12_FULL_50_28</name>
    <dbReference type="NCBI Taxonomy" id="1798527"/>
    <lineage>
        <taxon>Bacteria</taxon>
        <taxon>Candidatus Kaiseribacteriota</taxon>
    </lineage>
</organism>
<comment type="caution">
    <text evidence="2">The sequence shown here is derived from an EMBL/GenBank/DDBJ whole genome shotgun (WGS) entry which is preliminary data.</text>
</comment>
<evidence type="ECO:0000313" key="3">
    <source>
        <dbReference type="Proteomes" id="UP000177968"/>
    </source>
</evidence>
<name>A0A1F6FMF1_9BACT</name>
<protein>
    <submittedName>
        <fullName evidence="2">Uncharacterized protein</fullName>
    </submittedName>
</protein>
<gene>
    <name evidence="2" type="ORF">A3H15_01450</name>
</gene>
<evidence type="ECO:0000256" key="1">
    <source>
        <dbReference type="SAM" id="Phobius"/>
    </source>
</evidence>
<feature type="transmembrane region" description="Helical" evidence="1">
    <location>
        <begin position="71"/>
        <end position="98"/>
    </location>
</feature>
<sequence>MNPALVLIEYARWHYGDGVSEYLLLWRNFHWFFYHFFSVPVLFATLFQPFHRMREPYKRGFDPEAFFESAFGNFIIRIVGFVTRSSLLLIALVFHAFLFFCGAIIFFGFLSAPILIPFIFTVAFSLIFS</sequence>
<dbReference type="Proteomes" id="UP000177968">
    <property type="component" value="Unassembled WGS sequence"/>
</dbReference>
<dbReference type="EMBL" id="MFMO01000039">
    <property type="protein sequence ID" value="OGG87025.1"/>
    <property type="molecule type" value="Genomic_DNA"/>
</dbReference>
<accession>A0A1F6FMF1</accession>